<accession>A0ABW5DQY7</accession>
<dbReference type="PANTHER" id="PTHR13847">
    <property type="entry name" value="SARCOSINE DEHYDROGENASE-RELATED"/>
    <property type="match status" value="1"/>
</dbReference>
<evidence type="ECO:0000256" key="2">
    <source>
        <dbReference type="SAM" id="MobiDB-lite"/>
    </source>
</evidence>
<keyword evidence="5" id="KW-1185">Reference proteome</keyword>
<dbReference type="GO" id="GO:0016491">
    <property type="term" value="F:oxidoreductase activity"/>
    <property type="evidence" value="ECO:0007669"/>
    <property type="project" value="UniProtKB-KW"/>
</dbReference>
<dbReference type="InterPro" id="IPR036188">
    <property type="entry name" value="FAD/NAD-bd_sf"/>
</dbReference>
<evidence type="ECO:0000259" key="3">
    <source>
        <dbReference type="Pfam" id="PF01266"/>
    </source>
</evidence>
<name>A0ABW5DQY7_9PROT</name>
<dbReference type="PANTHER" id="PTHR13847:SF201">
    <property type="entry name" value="PUTATIBE OXIDOREDUCTASE"/>
    <property type="match status" value="1"/>
</dbReference>
<dbReference type="Gene3D" id="3.30.9.10">
    <property type="entry name" value="D-Amino Acid Oxidase, subunit A, domain 2"/>
    <property type="match status" value="1"/>
</dbReference>
<dbReference type="SUPFAM" id="SSF51905">
    <property type="entry name" value="FAD/NAD(P)-binding domain"/>
    <property type="match status" value="1"/>
</dbReference>
<proteinExistence type="predicted"/>
<gene>
    <name evidence="4" type="ORF">ACFSM5_08380</name>
</gene>
<protein>
    <submittedName>
        <fullName evidence="4">NAD(P)/FAD-dependent oxidoreductase</fullName>
        <ecNumber evidence="4">1.-.-.-</ecNumber>
    </submittedName>
</protein>
<dbReference type="EC" id="1.-.-.-" evidence="4"/>
<evidence type="ECO:0000313" key="5">
    <source>
        <dbReference type="Proteomes" id="UP001597295"/>
    </source>
</evidence>
<feature type="region of interest" description="Disordered" evidence="2">
    <location>
        <begin position="399"/>
        <end position="425"/>
    </location>
</feature>
<dbReference type="InterPro" id="IPR006076">
    <property type="entry name" value="FAD-dep_OxRdtase"/>
</dbReference>
<feature type="domain" description="FAD dependent oxidoreductase" evidence="3">
    <location>
        <begin position="36"/>
        <end position="384"/>
    </location>
</feature>
<organism evidence="4 5">
    <name type="scientific">Lacibacterium aquatile</name>
    <dbReference type="NCBI Taxonomy" id="1168082"/>
    <lineage>
        <taxon>Bacteria</taxon>
        <taxon>Pseudomonadati</taxon>
        <taxon>Pseudomonadota</taxon>
        <taxon>Alphaproteobacteria</taxon>
        <taxon>Rhodospirillales</taxon>
        <taxon>Rhodospirillaceae</taxon>
    </lineage>
</organism>
<sequence>MTQLTEQLDLRGGQSAWTADAYPPPPSAPLPSDPVDIAIVGAGIMGAMLADRLTRDGNKVALIDRRPPGYGSTAASTALVMWAADVPLTHLARKIGQEAAFRRWRRVFQAVQRLENMIRSAKLECDYRPSPEVYLAGSLLDEAALRQEADLRRKARLPSAFLEASTVGERFGIAPRAALLSQGTFSVDPVKLTLELLSRAVQRGASITYSADVTAIEEEDETQILHLADGRHLRSRVALLATGYEGSRFLPEAFTIGSSYAIATPPGTADFWRDDVMIWEASDPYLYARPTADGRIIGGGEDEDFADANRRDVLIGPKSETLRQKLSDLMRQPIQIDKAWAATFGSSPDGLPAIGRVQGYRNLWLAAGFGGNGVSFAALAADLIEMALSGREDPHATDFDPYRFDHAERATGSGKKSEGSRLSRA</sequence>
<feature type="region of interest" description="Disordered" evidence="2">
    <location>
        <begin position="1"/>
        <end position="30"/>
    </location>
</feature>
<evidence type="ECO:0000256" key="1">
    <source>
        <dbReference type="ARBA" id="ARBA00023002"/>
    </source>
</evidence>
<dbReference type="Pfam" id="PF01266">
    <property type="entry name" value="DAO"/>
    <property type="match status" value="1"/>
</dbReference>
<dbReference type="Proteomes" id="UP001597295">
    <property type="component" value="Unassembled WGS sequence"/>
</dbReference>
<reference evidence="5" key="1">
    <citation type="journal article" date="2019" name="Int. J. Syst. Evol. Microbiol.">
        <title>The Global Catalogue of Microorganisms (GCM) 10K type strain sequencing project: providing services to taxonomists for standard genome sequencing and annotation.</title>
        <authorList>
            <consortium name="The Broad Institute Genomics Platform"/>
            <consortium name="The Broad Institute Genome Sequencing Center for Infectious Disease"/>
            <person name="Wu L."/>
            <person name="Ma J."/>
        </authorList>
    </citation>
    <scope>NUCLEOTIDE SEQUENCE [LARGE SCALE GENOMIC DNA]</scope>
    <source>
        <strain evidence="5">CGMCC 1.19062</strain>
    </source>
</reference>
<keyword evidence="1 4" id="KW-0560">Oxidoreductase</keyword>
<dbReference type="RefSeq" id="WP_379875870.1">
    <property type="nucleotide sequence ID" value="NZ_JBHUIP010000006.1"/>
</dbReference>
<evidence type="ECO:0000313" key="4">
    <source>
        <dbReference type="EMBL" id="MFD2262901.1"/>
    </source>
</evidence>
<dbReference type="Gene3D" id="3.50.50.60">
    <property type="entry name" value="FAD/NAD(P)-binding domain"/>
    <property type="match status" value="1"/>
</dbReference>
<comment type="caution">
    <text evidence="4">The sequence shown here is derived from an EMBL/GenBank/DDBJ whole genome shotgun (WGS) entry which is preliminary data.</text>
</comment>
<dbReference type="EMBL" id="JBHUIP010000006">
    <property type="protein sequence ID" value="MFD2262901.1"/>
    <property type="molecule type" value="Genomic_DNA"/>
</dbReference>